<evidence type="ECO:0000313" key="2">
    <source>
        <dbReference type="Proteomes" id="UP000053424"/>
    </source>
</evidence>
<reference evidence="1 2" key="1">
    <citation type="submission" date="2014-04" db="EMBL/GenBank/DDBJ databases">
        <authorList>
            <consortium name="DOE Joint Genome Institute"/>
            <person name="Kuo A."/>
            <person name="Gay G."/>
            <person name="Dore J."/>
            <person name="Kohler A."/>
            <person name="Nagy L.G."/>
            <person name="Floudas D."/>
            <person name="Copeland A."/>
            <person name="Barry K.W."/>
            <person name="Cichocki N."/>
            <person name="Veneault-Fourrey C."/>
            <person name="LaButti K."/>
            <person name="Lindquist E.A."/>
            <person name="Lipzen A."/>
            <person name="Lundell T."/>
            <person name="Morin E."/>
            <person name="Murat C."/>
            <person name="Sun H."/>
            <person name="Tunlid A."/>
            <person name="Henrissat B."/>
            <person name="Grigoriev I.V."/>
            <person name="Hibbett D.S."/>
            <person name="Martin F."/>
            <person name="Nordberg H.P."/>
            <person name="Cantor M.N."/>
            <person name="Hua S.X."/>
        </authorList>
    </citation>
    <scope>NUCLEOTIDE SEQUENCE [LARGE SCALE GENOMIC DNA]</scope>
    <source>
        <strain evidence="2">h7</strain>
    </source>
</reference>
<sequence>MVAAIVYGPLPVGSSVLDLWSVAAGPRSLAPPTAIALAILAAPPTASRTPHNNIGLGGQVW</sequence>
<reference evidence="2" key="2">
    <citation type="submission" date="2015-01" db="EMBL/GenBank/DDBJ databases">
        <title>Evolutionary Origins and Diversification of the Mycorrhizal Mutualists.</title>
        <authorList>
            <consortium name="DOE Joint Genome Institute"/>
            <consortium name="Mycorrhizal Genomics Consortium"/>
            <person name="Kohler A."/>
            <person name="Kuo A."/>
            <person name="Nagy L.G."/>
            <person name="Floudas D."/>
            <person name="Copeland A."/>
            <person name="Barry K.W."/>
            <person name="Cichocki N."/>
            <person name="Veneault-Fourrey C."/>
            <person name="LaButti K."/>
            <person name="Lindquist E.A."/>
            <person name="Lipzen A."/>
            <person name="Lundell T."/>
            <person name="Morin E."/>
            <person name="Murat C."/>
            <person name="Riley R."/>
            <person name="Ohm R."/>
            <person name="Sun H."/>
            <person name="Tunlid A."/>
            <person name="Henrissat B."/>
            <person name="Grigoriev I.V."/>
            <person name="Hibbett D.S."/>
            <person name="Martin F."/>
        </authorList>
    </citation>
    <scope>NUCLEOTIDE SEQUENCE [LARGE SCALE GENOMIC DNA]</scope>
    <source>
        <strain evidence="2">h7</strain>
    </source>
</reference>
<accession>A0A0C3BTF6</accession>
<proteinExistence type="predicted"/>
<dbReference type="HOGENOM" id="CLU_2922837_0_0_1"/>
<name>A0A0C3BTF6_HEBCY</name>
<dbReference type="AlphaFoldDB" id="A0A0C3BTF6"/>
<protein>
    <submittedName>
        <fullName evidence="1">Uncharacterized protein</fullName>
    </submittedName>
</protein>
<keyword evidence="2" id="KW-1185">Reference proteome</keyword>
<dbReference type="Proteomes" id="UP000053424">
    <property type="component" value="Unassembled WGS sequence"/>
</dbReference>
<evidence type="ECO:0000313" key="1">
    <source>
        <dbReference type="EMBL" id="KIM34631.1"/>
    </source>
</evidence>
<dbReference type="EMBL" id="KN831899">
    <property type="protein sequence ID" value="KIM34631.1"/>
    <property type="molecule type" value="Genomic_DNA"/>
</dbReference>
<organism evidence="1 2">
    <name type="scientific">Hebeloma cylindrosporum</name>
    <dbReference type="NCBI Taxonomy" id="76867"/>
    <lineage>
        <taxon>Eukaryota</taxon>
        <taxon>Fungi</taxon>
        <taxon>Dikarya</taxon>
        <taxon>Basidiomycota</taxon>
        <taxon>Agaricomycotina</taxon>
        <taxon>Agaricomycetes</taxon>
        <taxon>Agaricomycetidae</taxon>
        <taxon>Agaricales</taxon>
        <taxon>Agaricineae</taxon>
        <taxon>Hymenogastraceae</taxon>
        <taxon>Hebeloma</taxon>
    </lineage>
</organism>
<gene>
    <name evidence="1" type="ORF">M413DRAFT_450143</name>
</gene>